<dbReference type="InterPro" id="IPR000719">
    <property type="entry name" value="Prot_kinase_dom"/>
</dbReference>
<dbReference type="EMBL" id="ML987189">
    <property type="protein sequence ID" value="KAF2255820.1"/>
    <property type="molecule type" value="Genomic_DNA"/>
</dbReference>
<dbReference type="InterPro" id="IPR001245">
    <property type="entry name" value="Ser-Thr/Tyr_kinase_cat_dom"/>
</dbReference>
<name>A0A6A6J1Q0_9PLEO</name>
<dbReference type="SUPFAM" id="SSF56112">
    <property type="entry name" value="Protein kinase-like (PK-like)"/>
    <property type="match status" value="1"/>
</dbReference>
<sequence>MSLLLPDGNALRECILGIGGTGVVVRRGDVAIKLPLKYDITGHGEAQVKHLKACAGISSDSIQREEKVYRRLGPIDGVVRFLDQPGVGIHMAFMQNGSLVDYLRKYTPDRTIQLAWFWGMAYTRSHIHDRHVIVADIATRNFLLAADLSVKFSDFSESTLLPLHTDMETADDSGYSIYTDIGQLGSVMFEVVTGTPCKFDLYKDKPFEPVTATWPQREDLPETKDIWLGSIIERCWTKGTFQNARKLVEALDLVVLE</sequence>
<dbReference type="RefSeq" id="XP_033690824.1">
    <property type="nucleotide sequence ID" value="XM_033827465.1"/>
</dbReference>
<dbReference type="GO" id="GO:0004672">
    <property type="term" value="F:protein kinase activity"/>
    <property type="evidence" value="ECO:0007669"/>
    <property type="project" value="InterPro"/>
</dbReference>
<dbReference type="InterPro" id="IPR050198">
    <property type="entry name" value="Non-receptor_tyrosine_kinases"/>
</dbReference>
<evidence type="ECO:0000256" key="2">
    <source>
        <dbReference type="ARBA" id="ARBA00022840"/>
    </source>
</evidence>
<dbReference type="InterPro" id="IPR011009">
    <property type="entry name" value="Kinase-like_dom_sf"/>
</dbReference>
<dbReference type="Pfam" id="PF07714">
    <property type="entry name" value="PK_Tyr_Ser-Thr"/>
    <property type="match status" value="1"/>
</dbReference>
<evidence type="ECO:0000313" key="4">
    <source>
        <dbReference type="EMBL" id="KAF2255820.1"/>
    </source>
</evidence>
<dbReference type="Gene3D" id="1.10.510.10">
    <property type="entry name" value="Transferase(Phosphotransferase) domain 1"/>
    <property type="match status" value="1"/>
</dbReference>
<gene>
    <name evidence="4" type="ORF">BU26DRAFT_512774</name>
</gene>
<keyword evidence="1" id="KW-0547">Nucleotide-binding</keyword>
<dbReference type="GO" id="GO:0005524">
    <property type="term" value="F:ATP binding"/>
    <property type="evidence" value="ECO:0007669"/>
    <property type="project" value="UniProtKB-KW"/>
</dbReference>
<dbReference type="OrthoDB" id="1668230at2759"/>
<accession>A0A6A6J1Q0</accession>
<keyword evidence="5" id="KW-1185">Reference proteome</keyword>
<evidence type="ECO:0000259" key="3">
    <source>
        <dbReference type="PROSITE" id="PS50011"/>
    </source>
</evidence>
<organism evidence="4 5">
    <name type="scientific">Trematosphaeria pertusa</name>
    <dbReference type="NCBI Taxonomy" id="390896"/>
    <lineage>
        <taxon>Eukaryota</taxon>
        <taxon>Fungi</taxon>
        <taxon>Dikarya</taxon>
        <taxon>Ascomycota</taxon>
        <taxon>Pezizomycotina</taxon>
        <taxon>Dothideomycetes</taxon>
        <taxon>Pleosporomycetidae</taxon>
        <taxon>Pleosporales</taxon>
        <taxon>Massarineae</taxon>
        <taxon>Trematosphaeriaceae</taxon>
        <taxon>Trematosphaeria</taxon>
    </lineage>
</organism>
<dbReference type="PANTHER" id="PTHR24418">
    <property type="entry name" value="TYROSINE-PROTEIN KINASE"/>
    <property type="match status" value="1"/>
</dbReference>
<dbReference type="PROSITE" id="PS50011">
    <property type="entry name" value="PROTEIN_KINASE_DOM"/>
    <property type="match status" value="1"/>
</dbReference>
<dbReference type="GeneID" id="54580795"/>
<keyword evidence="2" id="KW-0067">ATP-binding</keyword>
<dbReference type="Proteomes" id="UP000800094">
    <property type="component" value="Unassembled WGS sequence"/>
</dbReference>
<evidence type="ECO:0000313" key="5">
    <source>
        <dbReference type="Proteomes" id="UP000800094"/>
    </source>
</evidence>
<feature type="domain" description="Protein kinase" evidence="3">
    <location>
        <begin position="10"/>
        <end position="257"/>
    </location>
</feature>
<dbReference type="AlphaFoldDB" id="A0A6A6J1Q0"/>
<proteinExistence type="predicted"/>
<reference evidence="4" key="1">
    <citation type="journal article" date="2020" name="Stud. Mycol.">
        <title>101 Dothideomycetes genomes: a test case for predicting lifestyles and emergence of pathogens.</title>
        <authorList>
            <person name="Haridas S."/>
            <person name="Albert R."/>
            <person name="Binder M."/>
            <person name="Bloem J."/>
            <person name="Labutti K."/>
            <person name="Salamov A."/>
            <person name="Andreopoulos B."/>
            <person name="Baker S."/>
            <person name="Barry K."/>
            <person name="Bills G."/>
            <person name="Bluhm B."/>
            <person name="Cannon C."/>
            <person name="Castanera R."/>
            <person name="Culley D."/>
            <person name="Daum C."/>
            <person name="Ezra D."/>
            <person name="Gonzalez J."/>
            <person name="Henrissat B."/>
            <person name="Kuo A."/>
            <person name="Liang C."/>
            <person name="Lipzen A."/>
            <person name="Lutzoni F."/>
            <person name="Magnuson J."/>
            <person name="Mondo S."/>
            <person name="Nolan M."/>
            <person name="Ohm R."/>
            <person name="Pangilinan J."/>
            <person name="Park H.-J."/>
            <person name="Ramirez L."/>
            <person name="Alfaro M."/>
            <person name="Sun H."/>
            <person name="Tritt A."/>
            <person name="Yoshinaga Y."/>
            <person name="Zwiers L.-H."/>
            <person name="Turgeon B."/>
            <person name="Goodwin S."/>
            <person name="Spatafora J."/>
            <person name="Crous P."/>
            <person name="Grigoriev I."/>
        </authorList>
    </citation>
    <scope>NUCLEOTIDE SEQUENCE</scope>
    <source>
        <strain evidence="4">CBS 122368</strain>
    </source>
</reference>
<protein>
    <recommendedName>
        <fullName evidence="3">Protein kinase domain-containing protein</fullName>
    </recommendedName>
</protein>
<evidence type="ECO:0000256" key="1">
    <source>
        <dbReference type="ARBA" id="ARBA00022741"/>
    </source>
</evidence>